<accession>A0A498QUP9</accession>
<evidence type="ECO:0000259" key="1">
    <source>
        <dbReference type="Pfam" id="PF13751"/>
    </source>
</evidence>
<evidence type="ECO:0000313" key="3">
    <source>
        <dbReference type="Proteomes" id="UP000268285"/>
    </source>
</evidence>
<dbReference type="PANTHER" id="PTHR33408">
    <property type="entry name" value="TRANSPOSASE"/>
    <property type="match status" value="1"/>
</dbReference>
<name>A0A498QUP9_9MYCO</name>
<organism evidence="2 3">
    <name type="scientific">Mycobacterium pseudokansasii</name>
    <dbReference type="NCBI Taxonomy" id="2341080"/>
    <lineage>
        <taxon>Bacteria</taxon>
        <taxon>Bacillati</taxon>
        <taxon>Actinomycetota</taxon>
        <taxon>Actinomycetes</taxon>
        <taxon>Mycobacteriales</taxon>
        <taxon>Mycobacteriaceae</taxon>
        <taxon>Mycobacterium</taxon>
    </lineage>
</organism>
<evidence type="ECO:0000313" key="2">
    <source>
        <dbReference type="EMBL" id="VBA49472.1"/>
    </source>
</evidence>
<dbReference type="InterPro" id="IPR025668">
    <property type="entry name" value="Tnp_DDE_dom"/>
</dbReference>
<dbReference type="EMBL" id="UPHU01000001">
    <property type="protein sequence ID" value="VBA49472.1"/>
    <property type="molecule type" value="Genomic_DNA"/>
</dbReference>
<protein>
    <recommendedName>
        <fullName evidence="1">Transposase DDE domain-containing protein</fullName>
    </recommendedName>
</protein>
<reference evidence="2 3" key="1">
    <citation type="submission" date="2018-09" db="EMBL/GenBank/DDBJ databases">
        <authorList>
            <person name="Tagini F."/>
        </authorList>
    </citation>
    <scope>NUCLEOTIDE SEQUENCE [LARGE SCALE GENOMIC DNA]</scope>
    <source>
        <strain evidence="2 3">MK142</strain>
    </source>
</reference>
<dbReference type="AlphaFoldDB" id="A0A498QUP9"/>
<dbReference type="Pfam" id="PF13751">
    <property type="entry name" value="DDE_Tnp_1_6"/>
    <property type="match status" value="1"/>
</dbReference>
<keyword evidence="3" id="KW-1185">Reference proteome</keyword>
<feature type="domain" description="Transposase DDE" evidence="1">
    <location>
        <begin position="88"/>
        <end position="153"/>
    </location>
</feature>
<dbReference type="PANTHER" id="PTHR33408:SF2">
    <property type="entry name" value="TRANSPOSASE DDE DOMAIN-CONTAINING PROTEIN"/>
    <property type="match status" value="1"/>
</dbReference>
<gene>
    <name evidence="2" type="ORF">LAUMK142_01983</name>
</gene>
<proteinExistence type="predicted"/>
<sequence length="167" mass="17883">MIVATEMNTNAADVGNLMPLTEQAATNTGQVPAAVLADAGYCSADNLDRAGDYTAAWGTEFFVATGRPRRGDPPPVAARGRIPDSATRKQRMARKLTTKTGQAIYARRKAIVEPVFGQMSTLQDAKHLLLRGLEQARGEWLLLAACHNLRKLHGHIGIHGLAGLAIS</sequence>
<dbReference type="Proteomes" id="UP000268285">
    <property type="component" value="Unassembled WGS sequence"/>
</dbReference>